<dbReference type="Ensembl" id="ENSECAT00000103464.1">
    <property type="protein sequence ID" value="ENSECAP00000057333.1"/>
    <property type="gene ID" value="ENSECAG00000055405.1"/>
</dbReference>
<dbReference type="Proteomes" id="UP000002281">
    <property type="component" value="Chromosome 5"/>
</dbReference>
<dbReference type="InterPro" id="IPR018154">
    <property type="entry name" value="TLV/ENV_coat_polyprotein"/>
</dbReference>
<protein>
    <recommendedName>
        <fullName evidence="4">Envelope protein syncytin-Car1</fullName>
    </recommendedName>
</protein>
<accession>A0A9L0R6L2</accession>
<dbReference type="PANTHER" id="PTHR10424:SF8">
    <property type="entry name" value="ENDOGENOUS RETROVIRUS GROUP PABLB MEMBER 1 ENV POLYPROTEIN"/>
    <property type="match status" value="1"/>
</dbReference>
<evidence type="ECO:0000313" key="2">
    <source>
        <dbReference type="Ensembl" id="ENSECAP00000058099.1"/>
    </source>
</evidence>
<keyword evidence="1" id="KW-1133">Transmembrane helix</keyword>
<dbReference type="Pfam" id="PF00429">
    <property type="entry name" value="TLV_coat"/>
    <property type="match status" value="1"/>
</dbReference>
<dbReference type="GeneTree" id="ENSGT01090000263304"/>
<proteinExistence type="predicted"/>
<evidence type="ECO:0000313" key="3">
    <source>
        <dbReference type="Proteomes" id="UP000002281"/>
    </source>
</evidence>
<organism evidence="2 3">
    <name type="scientific">Equus caballus</name>
    <name type="common">Horse</name>
    <dbReference type="NCBI Taxonomy" id="9796"/>
    <lineage>
        <taxon>Eukaryota</taxon>
        <taxon>Metazoa</taxon>
        <taxon>Chordata</taxon>
        <taxon>Craniata</taxon>
        <taxon>Vertebrata</taxon>
        <taxon>Euteleostomi</taxon>
        <taxon>Mammalia</taxon>
        <taxon>Eutheria</taxon>
        <taxon>Laurasiatheria</taxon>
        <taxon>Perissodactyla</taxon>
        <taxon>Equidae</taxon>
        <taxon>Equus</taxon>
    </lineage>
</organism>
<keyword evidence="1" id="KW-0472">Membrane</keyword>
<reference evidence="2" key="2">
    <citation type="submission" date="2025-05" db="UniProtKB">
        <authorList>
            <consortium name="Ensembl"/>
        </authorList>
    </citation>
    <scope>IDENTIFICATION</scope>
    <source>
        <strain evidence="2">Thoroughbred</strain>
    </source>
</reference>
<dbReference type="PANTHER" id="PTHR10424">
    <property type="entry name" value="VIRAL ENVELOPE PROTEIN"/>
    <property type="match status" value="1"/>
</dbReference>
<dbReference type="AlphaFoldDB" id="A0A9L0R6L2"/>
<dbReference type="SUPFAM" id="SSF58069">
    <property type="entry name" value="Virus ectodomain"/>
    <property type="match status" value="1"/>
</dbReference>
<keyword evidence="3" id="KW-1185">Reference proteome</keyword>
<evidence type="ECO:0008006" key="4">
    <source>
        <dbReference type="Google" id="ProtNLM"/>
    </source>
</evidence>
<dbReference type="Ensembl" id="ENSECAT00000104931.1">
    <property type="protein sequence ID" value="ENSECAP00000058099.1"/>
    <property type="gene ID" value="ENSECAG00000055405.1"/>
</dbReference>
<feature type="transmembrane region" description="Helical" evidence="1">
    <location>
        <begin position="395"/>
        <end position="416"/>
    </location>
</feature>
<dbReference type="Gene3D" id="1.10.287.210">
    <property type="match status" value="1"/>
</dbReference>
<name>A0A9L0R6L2_HORSE</name>
<evidence type="ECO:0000256" key="1">
    <source>
        <dbReference type="SAM" id="Phobius"/>
    </source>
</evidence>
<reference evidence="2 3" key="1">
    <citation type="journal article" date="2009" name="Science">
        <title>Genome sequence, comparative analysis, and population genetics of the domestic horse.</title>
        <authorList>
            <consortium name="Broad Institute Genome Sequencing Platform"/>
            <consortium name="Broad Institute Whole Genome Assembly Team"/>
            <person name="Wade C.M."/>
            <person name="Giulotto E."/>
            <person name="Sigurdsson S."/>
            <person name="Zoli M."/>
            <person name="Gnerre S."/>
            <person name="Imsland F."/>
            <person name="Lear T.L."/>
            <person name="Adelson D.L."/>
            <person name="Bailey E."/>
            <person name="Bellone R.R."/>
            <person name="Bloecker H."/>
            <person name="Distl O."/>
            <person name="Edgar R.C."/>
            <person name="Garber M."/>
            <person name="Leeb T."/>
            <person name="Mauceli E."/>
            <person name="MacLeod J.N."/>
            <person name="Penedo M.C.T."/>
            <person name="Raison J.M."/>
            <person name="Sharpe T."/>
            <person name="Vogel J."/>
            <person name="Andersson L."/>
            <person name="Antczak D.F."/>
            <person name="Biagi T."/>
            <person name="Binns M.M."/>
            <person name="Chowdhary B.P."/>
            <person name="Coleman S.J."/>
            <person name="Della Valle G."/>
            <person name="Fryc S."/>
            <person name="Guerin G."/>
            <person name="Hasegawa T."/>
            <person name="Hill E.W."/>
            <person name="Jurka J."/>
            <person name="Kiialainen A."/>
            <person name="Lindgren G."/>
            <person name="Liu J."/>
            <person name="Magnani E."/>
            <person name="Mickelson J.R."/>
            <person name="Murray J."/>
            <person name="Nergadze S.G."/>
            <person name="Onofrio R."/>
            <person name="Pedroni S."/>
            <person name="Piras M.F."/>
            <person name="Raudsepp T."/>
            <person name="Rocchi M."/>
            <person name="Roeed K.H."/>
            <person name="Ryder O.A."/>
            <person name="Searle S."/>
            <person name="Skow L."/>
            <person name="Swinburne J.E."/>
            <person name="Syvaenen A.C."/>
            <person name="Tozaki T."/>
            <person name="Valberg S.J."/>
            <person name="Vaudin M."/>
            <person name="White J.R."/>
            <person name="Zody M.C."/>
            <person name="Lander E.S."/>
            <person name="Lindblad-Toh K."/>
        </authorList>
    </citation>
    <scope>NUCLEOTIDE SEQUENCE [LARGE SCALE GENOMIC DNA]</scope>
    <source>
        <strain evidence="2 3">Thoroughbred</strain>
    </source>
</reference>
<sequence>MTDNFFLKWAQHYAEFRNQTTCWVCGLLPLFGTSGLPWWVSPLQGTDWRTMLLFTTQYISSSSLLQDSSITNHNVSLWPSVSDTWELPGHNQTFSFSTTAQTLTRFALSQVDHEQVPKVKSPAYQYTQDGLYQIWDEYIWLTPTSGQLSQKATICWEQTNHTCDTWPNSTRPMGQIPRHMCSHIISLKNIDWFGTDWDRRPSTRWLAPNGTQWLCGSNLWPWLPPGWIGRCTLGFVWMQGRTTFSISPPANLPNLQQRWTLSVFHWYDHLSSIFLPQLGTESVILHMEVLNKFTMKALNDTQHSLSLLDLEVSQMRKAVLQNRMALDVLTAAQGGTCAIIKTECCVYIPDYHQNISGFLSDMSHQIKSMSDPPLSLNDWLNSWSGPGFWTAIKTLFIGLIILLVFLIIICCLFRCLSSACQQSFTSWTTTRQMILSSPEALDALSALDSTGAVFRSAEPPTYTYGPI</sequence>
<keyword evidence="1" id="KW-0812">Transmembrane</keyword>